<dbReference type="AlphaFoldDB" id="A0A8I1SYV1"/>
<dbReference type="PANTHER" id="PTHR36849">
    <property type="entry name" value="CYTOPLASMIC PROTEIN-RELATED"/>
    <property type="match status" value="1"/>
</dbReference>
<dbReference type="InterPro" id="IPR052552">
    <property type="entry name" value="YeaO-like"/>
</dbReference>
<accession>A0A8I1SYV1</accession>
<organism evidence="1 2">
    <name type="scientific">Thiomonas arsenitoxydans (strain DSM 22701 / CIP 110005 / 3As)</name>
    <dbReference type="NCBI Taxonomy" id="426114"/>
    <lineage>
        <taxon>Bacteria</taxon>
        <taxon>Pseudomonadati</taxon>
        <taxon>Pseudomonadota</taxon>
        <taxon>Betaproteobacteria</taxon>
        <taxon>Burkholderiales</taxon>
        <taxon>Thiomonas</taxon>
    </lineage>
</organism>
<name>A0A8I1SYV1_THIA3</name>
<protein>
    <submittedName>
        <fullName evidence="1">DUF488 family protein</fullName>
    </submittedName>
</protein>
<comment type="caution">
    <text evidence="1">The sequence shown here is derived from an EMBL/GenBank/DDBJ whole genome shotgun (WGS) entry which is preliminary data.</text>
</comment>
<reference evidence="1" key="1">
    <citation type="submission" date="2021-02" db="EMBL/GenBank/DDBJ databases">
        <title>Thiocyanate and organic carbon inputs drive convergent selection for specific autotrophic Afipia and Thiobacillus strains within complex microbiomes.</title>
        <authorList>
            <person name="Huddy R.J."/>
            <person name="Sachdeva R."/>
            <person name="Kadzinga F."/>
            <person name="Kantor R.S."/>
            <person name="Harrison S.T.L."/>
            <person name="Banfield J.F."/>
        </authorList>
    </citation>
    <scope>NUCLEOTIDE SEQUENCE</scope>
    <source>
        <strain evidence="1">SCN18_13_7_16_R3_B_64_19</strain>
    </source>
</reference>
<dbReference type="RefSeq" id="WP_276733199.1">
    <property type="nucleotide sequence ID" value="NZ_JAFKMR010000049.1"/>
</dbReference>
<dbReference type="EMBL" id="JAFKMR010000049">
    <property type="protein sequence ID" value="MBN8745851.1"/>
    <property type="molecule type" value="Genomic_DNA"/>
</dbReference>
<dbReference type="Pfam" id="PF22752">
    <property type="entry name" value="DUF488-N3i"/>
    <property type="match status" value="1"/>
</dbReference>
<sequence>MSAPRLDLQIRRAYDPPSSDDGTRILIDRLWPRGLRKDGAHIDHWLKDLAPSPALRVWFGHEPERFAEFSKRYTAELDALAGDAAALQTLGEALRAGRVTLLFAAHDPQINHARVLEDWLRRPHAWLSARKAE</sequence>
<dbReference type="Proteomes" id="UP000664800">
    <property type="component" value="Unassembled WGS sequence"/>
</dbReference>
<evidence type="ECO:0000313" key="2">
    <source>
        <dbReference type="Proteomes" id="UP000664800"/>
    </source>
</evidence>
<dbReference type="PANTHER" id="PTHR36849:SF1">
    <property type="entry name" value="CYTOPLASMIC PROTEIN"/>
    <property type="match status" value="1"/>
</dbReference>
<gene>
    <name evidence="1" type="ORF">J0I24_16410</name>
</gene>
<evidence type="ECO:0000313" key="1">
    <source>
        <dbReference type="EMBL" id="MBN8745851.1"/>
    </source>
</evidence>
<proteinExistence type="predicted"/>